<feature type="chain" id="PRO_5038950575" description="Surface layer protein A domain-containing protein" evidence="1">
    <location>
        <begin position="22"/>
        <end position="119"/>
    </location>
</feature>
<proteinExistence type="predicted"/>
<evidence type="ECO:0000256" key="1">
    <source>
        <dbReference type="SAM" id="SignalP"/>
    </source>
</evidence>
<organism evidence="2 3">
    <name type="scientific">Lactobacillus xujianguonis</name>
    <dbReference type="NCBI Taxonomy" id="2495899"/>
    <lineage>
        <taxon>Bacteria</taxon>
        <taxon>Bacillati</taxon>
        <taxon>Bacillota</taxon>
        <taxon>Bacilli</taxon>
        <taxon>Lactobacillales</taxon>
        <taxon>Lactobacillaceae</taxon>
        <taxon>Lactobacillus</taxon>
    </lineage>
</organism>
<sequence>MKHRILITALASVMLAGGVGAVATPAQPVQAISKLAAVSYARGYRKVKITKRINVAKIHLRIPRYKSTISDNYYVAKGTTVYIWRTGTDFGWYLKPRRHSKVTYTVDKRLNDSSWYKLK</sequence>
<evidence type="ECO:0000313" key="3">
    <source>
        <dbReference type="Proteomes" id="UP000288291"/>
    </source>
</evidence>
<keyword evidence="1" id="KW-0732">Signal</keyword>
<protein>
    <recommendedName>
        <fullName evidence="4">Surface layer protein A domain-containing protein</fullName>
    </recommendedName>
</protein>
<feature type="signal peptide" evidence="1">
    <location>
        <begin position="1"/>
        <end position="21"/>
    </location>
</feature>
<dbReference type="Proteomes" id="UP000288291">
    <property type="component" value="Unassembled WGS sequence"/>
</dbReference>
<name>A0A437SUW7_9LACO</name>
<dbReference type="RefSeq" id="WP_103662635.1">
    <property type="nucleotide sequence ID" value="NZ_ML136881.1"/>
</dbReference>
<dbReference type="AlphaFoldDB" id="A0A437SUW7"/>
<accession>A0A437SUW7</accession>
<reference evidence="2 3" key="1">
    <citation type="submission" date="2018-12" db="EMBL/GenBank/DDBJ databases">
        <authorList>
            <person name="Meng J."/>
        </authorList>
    </citation>
    <scope>NUCLEOTIDE SEQUENCE [LARGE SCALE GENOMIC DNA]</scope>
    <source>
        <strain evidence="2 3">HT111-2</strain>
    </source>
</reference>
<keyword evidence="3" id="KW-1185">Reference proteome</keyword>
<comment type="caution">
    <text evidence="2">The sequence shown here is derived from an EMBL/GenBank/DDBJ whole genome shotgun (WGS) entry which is preliminary data.</text>
</comment>
<evidence type="ECO:0000313" key="2">
    <source>
        <dbReference type="EMBL" id="RVU70733.1"/>
    </source>
</evidence>
<evidence type="ECO:0008006" key="4">
    <source>
        <dbReference type="Google" id="ProtNLM"/>
    </source>
</evidence>
<gene>
    <name evidence="2" type="ORF">EJK17_05670</name>
</gene>
<dbReference type="EMBL" id="RXIA01000013">
    <property type="protein sequence ID" value="RVU70733.1"/>
    <property type="molecule type" value="Genomic_DNA"/>
</dbReference>